<dbReference type="Proteomes" id="UP001143856">
    <property type="component" value="Unassembled WGS sequence"/>
</dbReference>
<reference evidence="1" key="1">
    <citation type="submission" date="2022-10" db="EMBL/GenBank/DDBJ databases">
        <title>Genome Sequence of Xylaria curta.</title>
        <authorList>
            <person name="Buettner E."/>
        </authorList>
    </citation>
    <scope>NUCLEOTIDE SEQUENCE</scope>
    <source>
        <strain evidence="1">Babe10</strain>
    </source>
</reference>
<dbReference type="EMBL" id="JAPDGR010001026">
    <property type="protein sequence ID" value="KAJ2985928.1"/>
    <property type="molecule type" value="Genomic_DNA"/>
</dbReference>
<evidence type="ECO:0000313" key="2">
    <source>
        <dbReference type="Proteomes" id="UP001143856"/>
    </source>
</evidence>
<protein>
    <submittedName>
        <fullName evidence="1">Uncharacterized protein</fullName>
    </submittedName>
</protein>
<keyword evidence="2" id="KW-1185">Reference proteome</keyword>
<comment type="caution">
    <text evidence="1">The sequence shown here is derived from an EMBL/GenBank/DDBJ whole genome shotgun (WGS) entry which is preliminary data.</text>
</comment>
<proteinExistence type="predicted"/>
<organism evidence="1 2">
    <name type="scientific">Xylaria curta</name>
    <dbReference type="NCBI Taxonomy" id="42375"/>
    <lineage>
        <taxon>Eukaryota</taxon>
        <taxon>Fungi</taxon>
        <taxon>Dikarya</taxon>
        <taxon>Ascomycota</taxon>
        <taxon>Pezizomycotina</taxon>
        <taxon>Sordariomycetes</taxon>
        <taxon>Xylariomycetidae</taxon>
        <taxon>Xylariales</taxon>
        <taxon>Xylariaceae</taxon>
        <taxon>Xylaria</taxon>
    </lineage>
</organism>
<evidence type="ECO:0000313" key="1">
    <source>
        <dbReference type="EMBL" id="KAJ2985928.1"/>
    </source>
</evidence>
<sequence length="251" mass="28114">MHRQIWAGCRNPVRSLTSSLFRSTQPQQGLQCQRHFSQAEIQRQIARTKCYDRNGKGPRRLHAGIHGTIFTSIALLVLNDTLDFESRKLLGYKMVESIRWVEDVESRFSKFRQTGESLLAGYSGGPVEYHEGVVRNLGDGTDVKILTAPDPDVEGGTLPPRPVTLSDLDSTCISPSRGGNRFADTADALIPKLEGFASGLGYSPRVRGAMVVFTHTSDWVCVYWDGKRWINIVYLEWAHMTPRGKRVRPPA</sequence>
<gene>
    <name evidence="1" type="ORF">NUW58_g5275</name>
</gene>
<name>A0ACC1P4V7_9PEZI</name>
<accession>A0ACC1P4V7</accession>